<evidence type="ECO:0000313" key="1">
    <source>
        <dbReference type="EMBL" id="ABW01028.1"/>
    </source>
</evidence>
<dbReference type="HOGENOM" id="CLU_1393522_0_0_2"/>
<dbReference type="RefSeq" id="WP_012185248.1">
    <property type="nucleotide sequence ID" value="NC_009954.1"/>
</dbReference>
<sequence length="195" mass="21336">MSHESPLIVAVGNDPGSRLCRLIKCVDNYSGYVDVAICLKQCRDIKAPIIINVTNCNWGGGVVYGNVTLKSIKCCSTDCVKIIDNNIVITGYVPKVYMGPMAEVLIKDVTALWRSTLTDDAVNRISRRILAERSSLGLSKTLMGLVRMLKSGDASGLDEEVLMILETLGIVNSGILMDKDKLRSLIEEVSRIVYP</sequence>
<proteinExistence type="predicted"/>
<dbReference type="AlphaFoldDB" id="A8MA96"/>
<evidence type="ECO:0000313" key="2">
    <source>
        <dbReference type="Proteomes" id="UP000001137"/>
    </source>
</evidence>
<dbReference type="KEGG" id="cma:Cmaq_0179"/>
<organism evidence="1 2">
    <name type="scientific">Caldivirga maquilingensis (strain ATCC 700844 / DSM 13496 / JCM 10307 / IC-167)</name>
    <dbReference type="NCBI Taxonomy" id="397948"/>
    <lineage>
        <taxon>Archaea</taxon>
        <taxon>Thermoproteota</taxon>
        <taxon>Thermoprotei</taxon>
        <taxon>Thermoproteales</taxon>
        <taxon>Thermoproteaceae</taxon>
        <taxon>Caldivirga</taxon>
    </lineage>
</organism>
<name>A8MA96_CALMQ</name>
<reference evidence="1 2" key="1">
    <citation type="submission" date="2007-10" db="EMBL/GenBank/DDBJ databases">
        <title>Complete sequence of Caldivirga maquilingensis IC-167.</title>
        <authorList>
            <consortium name="US DOE Joint Genome Institute"/>
            <person name="Copeland A."/>
            <person name="Lucas S."/>
            <person name="Lapidus A."/>
            <person name="Barry K."/>
            <person name="Glavina del Rio T."/>
            <person name="Dalin E."/>
            <person name="Tice H."/>
            <person name="Pitluck S."/>
            <person name="Saunders E."/>
            <person name="Brettin T."/>
            <person name="Bruce D."/>
            <person name="Detter J.C."/>
            <person name="Han C."/>
            <person name="Schmutz J."/>
            <person name="Larimer F."/>
            <person name="Land M."/>
            <person name="Hauser L."/>
            <person name="Kyrpides N."/>
            <person name="Ivanova N."/>
            <person name="Biddle J.F."/>
            <person name="Zhang Z."/>
            <person name="Fitz-Gibbon S.T."/>
            <person name="Lowe T.M."/>
            <person name="Saltikov C."/>
            <person name="House C.H."/>
            <person name="Richardson P."/>
        </authorList>
    </citation>
    <scope>NUCLEOTIDE SEQUENCE [LARGE SCALE GENOMIC DNA]</scope>
    <source>
        <strain evidence="2">ATCC 700844 / DSM 13496 / JCM 10307 / IC-167</strain>
    </source>
</reference>
<dbReference type="eggNOG" id="arCOG05576">
    <property type="taxonomic scope" value="Archaea"/>
</dbReference>
<dbReference type="Proteomes" id="UP000001137">
    <property type="component" value="Chromosome"/>
</dbReference>
<gene>
    <name evidence="1" type="ordered locus">Cmaq_0179</name>
</gene>
<dbReference type="OrthoDB" id="380311at2157"/>
<accession>A8MA96</accession>
<protein>
    <submittedName>
        <fullName evidence="1">Uncharacterized protein</fullName>
    </submittedName>
</protein>
<dbReference type="EMBL" id="CP000852">
    <property type="protein sequence ID" value="ABW01028.1"/>
    <property type="molecule type" value="Genomic_DNA"/>
</dbReference>
<dbReference type="STRING" id="397948.Cmaq_0179"/>
<keyword evidence="2" id="KW-1185">Reference proteome</keyword>
<dbReference type="GeneID" id="5709768"/>